<sequence>MLIPWYSPVLDLIPMGHPTVHDTSKVSSTQPSEAPQLPQYAVDFHVKIKTGFLGKTVKFARRQFVLTGQTLEVRHQGKTTHSFAGCDITIELLSGHVYRLKAKVWQRLELSIP</sequence>
<dbReference type="VEuPathDB" id="FungiDB:AeMF1_010625"/>
<evidence type="ECO:0000313" key="1">
    <source>
        <dbReference type="EMBL" id="KAF0737327.1"/>
    </source>
</evidence>
<gene>
    <name evidence="1" type="ORF">Ae201684_006497</name>
</gene>
<comment type="caution">
    <text evidence="1">The sequence shown here is derived from an EMBL/GenBank/DDBJ whole genome shotgun (WGS) entry which is preliminary data.</text>
</comment>
<dbReference type="Proteomes" id="UP000481153">
    <property type="component" value="Unassembled WGS sequence"/>
</dbReference>
<evidence type="ECO:0000313" key="2">
    <source>
        <dbReference type="Proteomes" id="UP000481153"/>
    </source>
</evidence>
<keyword evidence="2" id="KW-1185">Reference proteome</keyword>
<dbReference type="EMBL" id="VJMJ01000084">
    <property type="protein sequence ID" value="KAF0737327.1"/>
    <property type="molecule type" value="Genomic_DNA"/>
</dbReference>
<reference evidence="1 2" key="1">
    <citation type="submission" date="2019-07" db="EMBL/GenBank/DDBJ databases">
        <title>Genomics analysis of Aphanomyces spp. identifies a new class of oomycete effector associated with host adaptation.</title>
        <authorList>
            <person name="Gaulin E."/>
        </authorList>
    </citation>
    <scope>NUCLEOTIDE SEQUENCE [LARGE SCALE GENOMIC DNA]</scope>
    <source>
        <strain evidence="1 2">ATCC 201684</strain>
    </source>
</reference>
<dbReference type="AlphaFoldDB" id="A0A6G0XB09"/>
<protein>
    <submittedName>
        <fullName evidence="1">Uncharacterized protein</fullName>
    </submittedName>
</protein>
<accession>A0A6G0XB09</accession>
<organism evidence="1 2">
    <name type="scientific">Aphanomyces euteiches</name>
    <dbReference type="NCBI Taxonomy" id="100861"/>
    <lineage>
        <taxon>Eukaryota</taxon>
        <taxon>Sar</taxon>
        <taxon>Stramenopiles</taxon>
        <taxon>Oomycota</taxon>
        <taxon>Saprolegniomycetes</taxon>
        <taxon>Saprolegniales</taxon>
        <taxon>Verrucalvaceae</taxon>
        <taxon>Aphanomyces</taxon>
    </lineage>
</organism>
<proteinExistence type="predicted"/>
<name>A0A6G0XB09_9STRA</name>